<dbReference type="Proteomes" id="UP000182840">
    <property type="component" value="Chromosome"/>
</dbReference>
<dbReference type="InterPro" id="IPR043428">
    <property type="entry name" value="LivM-like"/>
</dbReference>
<feature type="transmembrane region" description="Helical" evidence="6">
    <location>
        <begin position="12"/>
        <end position="31"/>
    </location>
</feature>
<keyword evidence="3 6" id="KW-0812">Transmembrane</keyword>
<name>A0A1L3SUP5_9HYPH</name>
<evidence type="ECO:0000313" key="8">
    <source>
        <dbReference type="Proteomes" id="UP000182840"/>
    </source>
</evidence>
<evidence type="ECO:0000256" key="5">
    <source>
        <dbReference type="ARBA" id="ARBA00023136"/>
    </source>
</evidence>
<keyword evidence="4 6" id="KW-1133">Transmembrane helix</keyword>
<evidence type="ECO:0000256" key="4">
    <source>
        <dbReference type="ARBA" id="ARBA00022989"/>
    </source>
</evidence>
<dbReference type="InterPro" id="IPR001851">
    <property type="entry name" value="ABC_transp_permease"/>
</dbReference>
<feature type="transmembrane region" description="Helical" evidence="6">
    <location>
        <begin position="87"/>
        <end position="109"/>
    </location>
</feature>
<dbReference type="RefSeq" id="WP_072606607.1">
    <property type="nucleotide sequence ID" value="NZ_CP018171.1"/>
</dbReference>
<keyword evidence="8" id="KW-1185">Reference proteome</keyword>
<evidence type="ECO:0000256" key="6">
    <source>
        <dbReference type="SAM" id="Phobius"/>
    </source>
</evidence>
<evidence type="ECO:0000256" key="1">
    <source>
        <dbReference type="ARBA" id="ARBA00004651"/>
    </source>
</evidence>
<feature type="transmembrane region" description="Helical" evidence="6">
    <location>
        <begin position="250"/>
        <end position="279"/>
    </location>
</feature>
<keyword evidence="5 6" id="KW-0472">Membrane</keyword>
<sequence>MTYNRNKWSWRAEALALAVGTLVLAMLPAVFGDTYTRHMLIIIFIYALAAASWDVSLGYAGIFNFGHMALFGIGLYGYAILTKQLDLNPWLAFVLAGGLSGLAAVLMSLPILRLKGIYIVLVTFGFSQLVMTLIVSQSDITGGTLGIVRIPTLPIAGHNLIRDGKIGHYYMALTLLVLGLVALRVFVRSKAGLSVVALRDNEEYATSRGISLARQRLLTLLVSSLVAGYAGAFYGAYLRTAATDVFGLSLTTLILSIVLLGGIGTIYGSVVAAALLVVASEMLANLGPWRPMLIAVLIVVVMLAYPGGLMGLLRAAMPTRRQPTAKSGRAASSEPVET</sequence>
<feature type="transmembrane region" description="Helical" evidence="6">
    <location>
        <begin position="62"/>
        <end position="81"/>
    </location>
</feature>
<dbReference type="GO" id="GO:0015658">
    <property type="term" value="F:branched-chain amino acid transmembrane transporter activity"/>
    <property type="evidence" value="ECO:0007669"/>
    <property type="project" value="InterPro"/>
</dbReference>
<dbReference type="OrthoDB" id="9804361at2"/>
<dbReference type="KEGG" id="meso:BSQ44_18510"/>
<reference evidence="8" key="1">
    <citation type="submission" date="2016-11" db="EMBL/GenBank/DDBJ databases">
        <title>Mesorhizobium oceanicum sp. nov., isolated from deep seawater in South China Sea.</title>
        <authorList>
            <person name="Fu G.-Y."/>
        </authorList>
    </citation>
    <scope>NUCLEOTIDE SEQUENCE [LARGE SCALE GENOMIC DNA]</scope>
    <source>
        <strain evidence="8">B7</strain>
    </source>
</reference>
<evidence type="ECO:0000256" key="3">
    <source>
        <dbReference type="ARBA" id="ARBA00022692"/>
    </source>
</evidence>
<comment type="subcellular location">
    <subcellularLocation>
        <location evidence="1">Cell membrane</location>
        <topology evidence="1">Multi-pass membrane protein</topology>
    </subcellularLocation>
</comment>
<gene>
    <name evidence="7" type="ORF">BSQ44_18510</name>
</gene>
<dbReference type="PANTHER" id="PTHR30482:SF10">
    <property type="entry name" value="HIGH-AFFINITY BRANCHED-CHAIN AMINO ACID TRANSPORT PROTEIN BRAE"/>
    <property type="match status" value="1"/>
</dbReference>
<dbReference type="STRING" id="1670800.BSQ44_18510"/>
<feature type="transmembrane region" description="Helical" evidence="6">
    <location>
        <begin position="291"/>
        <end position="313"/>
    </location>
</feature>
<feature type="transmembrane region" description="Helical" evidence="6">
    <location>
        <begin position="116"/>
        <end position="135"/>
    </location>
</feature>
<feature type="transmembrane region" description="Helical" evidence="6">
    <location>
        <begin position="217"/>
        <end position="238"/>
    </location>
</feature>
<feature type="transmembrane region" description="Helical" evidence="6">
    <location>
        <begin position="169"/>
        <end position="187"/>
    </location>
</feature>
<dbReference type="CDD" id="cd06581">
    <property type="entry name" value="TM_PBP1_LivM_like"/>
    <property type="match status" value="1"/>
</dbReference>
<protein>
    <submittedName>
        <fullName evidence="7">Branched-chain amino acid ABC transporter permease</fullName>
    </submittedName>
</protein>
<dbReference type="Pfam" id="PF02653">
    <property type="entry name" value="BPD_transp_2"/>
    <property type="match status" value="1"/>
</dbReference>
<dbReference type="PANTHER" id="PTHR30482">
    <property type="entry name" value="HIGH-AFFINITY BRANCHED-CHAIN AMINO ACID TRANSPORT SYSTEM PERMEASE"/>
    <property type="match status" value="1"/>
</dbReference>
<evidence type="ECO:0000256" key="2">
    <source>
        <dbReference type="ARBA" id="ARBA00022475"/>
    </source>
</evidence>
<accession>A0A1L3SUP5</accession>
<proteinExistence type="predicted"/>
<organism evidence="7 8">
    <name type="scientific">Aquibium oceanicum</name>
    <dbReference type="NCBI Taxonomy" id="1670800"/>
    <lineage>
        <taxon>Bacteria</taxon>
        <taxon>Pseudomonadati</taxon>
        <taxon>Pseudomonadota</taxon>
        <taxon>Alphaproteobacteria</taxon>
        <taxon>Hyphomicrobiales</taxon>
        <taxon>Phyllobacteriaceae</taxon>
        <taxon>Aquibium</taxon>
    </lineage>
</organism>
<dbReference type="GO" id="GO:0005886">
    <property type="term" value="C:plasma membrane"/>
    <property type="evidence" value="ECO:0007669"/>
    <property type="project" value="UniProtKB-SubCell"/>
</dbReference>
<dbReference type="EMBL" id="CP018171">
    <property type="protein sequence ID" value="APH73136.1"/>
    <property type="molecule type" value="Genomic_DNA"/>
</dbReference>
<feature type="transmembrane region" description="Helical" evidence="6">
    <location>
        <begin position="37"/>
        <end position="55"/>
    </location>
</feature>
<dbReference type="AlphaFoldDB" id="A0A1L3SUP5"/>
<keyword evidence="2" id="KW-1003">Cell membrane</keyword>
<evidence type="ECO:0000313" key="7">
    <source>
        <dbReference type="EMBL" id="APH73136.1"/>
    </source>
</evidence>